<dbReference type="InterPro" id="IPR053137">
    <property type="entry name" value="NLR-like"/>
</dbReference>
<reference evidence="1" key="2">
    <citation type="submission" date="2012-05" db="EMBL/GenBank/DDBJ databases">
        <title>The Genome Annotation of Fusarium oxysporum Cotton.</title>
        <authorList>
            <consortium name="The Broad Institute Genomics Platform"/>
            <person name="Ma L.-J."/>
            <person name="Corby-Kistler H."/>
            <person name="Broz K."/>
            <person name="Gale L.R."/>
            <person name="Jonkers W."/>
            <person name="O'Donnell K."/>
            <person name="Ploetz R."/>
            <person name="Steinberg C."/>
            <person name="Schwartz D.C."/>
            <person name="VanEtten H."/>
            <person name="Zhou S."/>
            <person name="Young S.K."/>
            <person name="Zeng Q."/>
            <person name="Gargeya S."/>
            <person name="Fitzgerald M."/>
            <person name="Abouelleil A."/>
            <person name="Alvarado L."/>
            <person name="Chapman S.B."/>
            <person name="Gainer-Dewar J."/>
            <person name="Goldberg J."/>
            <person name="Griggs A."/>
            <person name="Gujja S."/>
            <person name="Hansen M."/>
            <person name="Howarth C."/>
            <person name="Imamovic A."/>
            <person name="Ireland A."/>
            <person name="Larimer J."/>
            <person name="McCowan C."/>
            <person name="Murphy C."/>
            <person name="Pearson M."/>
            <person name="Poon T.W."/>
            <person name="Priest M."/>
            <person name="Roberts A."/>
            <person name="Saif S."/>
            <person name="Shea T."/>
            <person name="Sykes S."/>
            <person name="Wortman J."/>
            <person name="Nusbaum C."/>
            <person name="Birren B."/>
        </authorList>
    </citation>
    <scope>NUCLEOTIDE SEQUENCE</scope>
    <source>
        <strain evidence="1">25433</strain>
    </source>
</reference>
<dbReference type="PANTHER" id="PTHR46082">
    <property type="entry name" value="ATP/GTP-BINDING PROTEIN-RELATED"/>
    <property type="match status" value="1"/>
</dbReference>
<reference evidence="1" key="1">
    <citation type="submission" date="2011-11" db="EMBL/GenBank/DDBJ databases">
        <title>The Genome Sequence of Fusarium oxysporum Cotton.</title>
        <authorList>
            <consortium name="The Broad Institute Genome Sequencing Platform"/>
            <person name="Ma L.-J."/>
            <person name="Gale L.R."/>
            <person name="Schwartz D.C."/>
            <person name="Zhou S."/>
            <person name="Corby-Kistler H."/>
            <person name="Young S.K."/>
            <person name="Zeng Q."/>
            <person name="Gargeya S."/>
            <person name="Fitzgerald M."/>
            <person name="Haas B."/>
            <person name="Abouelleil A."/>
            <person name="Alvarado L."/>
            <person name="Arachchi H.M."/>
            <person name="Berlin A."/>
            <person name="Brown A."/>
            <person name="Chapman S.B."/>
            <person name="Chen Z."/>
            <person name="Dunbar C."/>
            <person name="Freedman E."/>
            <person name="Gearin G."/>
            <person name="Goldberg J."/>
            <person name="Griggs A."/>
            <person name="Gujja S."/>
            <person name="Heiman D."/>
            <person name="Howarth C."/>
            <person name="Larson L."/>
            <person name="Lui A."/>
            <person name="MacDonald P.J.P."/>
            <person name="Montmayeur A."/>
            <person name="Murphy C."/>
            <person name="Neiman D."/>
            <person name="Pearson M."/>
            <person name="Priest M."/>
            <person name="Roberts A."/>
            <person name="Saif S."/>
            <person name="Shea T."/>
            <person name="Shenoy N."/>
            <person name="Sisk P."/>
            <person name="Stolte C."/>
            <person name="Sykes S."/>
            <person name="Wortman J."/>
            <person name="Nusbaum C."/>
            <person name="Birren B."/>
        </authorList>
    </citation>
    <scope>NUCLEOTIDE SEQUENCE [LARGE SCALE GENOMIC DNA]</scope>
    <source>
        <strain evidence="1">25433</strain>
    </source>
</reference>
<gene>
    <name evidence="1" type="ORF">FOTG_17308</name>
</gene>
<dbReference type="AlphaFoldDB" id="X0M0S5"/>
<dbReference type="Pfam" id="PF13424">
    <property type="entry name" value="TPR_12"/>
    <property type="match status" value="3"/>
</dbReference>
<protein>
    <recommendedName>
        <fullName evidence="2">Kinesin light chain</fullName>
    </recommendedName>
</protein>
<dbReference type="SUPFAM" id="SSF48452">
    <property type="entry name" value="TPR-like"/>
    <property type="match status" value="2"/>
</dbReference>
<dbReference type="OrthoDB" id="426293at2759"/>
<sequence>MMEYRKISSCILRDDNGRVPLFDGTKLLSVAEEIAKEYNAEKLLQTETETAETFVYAVQKDKGPCCIHTSDVRRSVVDPRKTSTSEIFRALTAAEGLFSEYTLEGTDGSRVTFLDHPYPWGFSNPTRKAVVLIRDTLRGVSIGVQPDDLIIVNIGSGQVAEADVGDLAILGHAANLMNFASPMSVLGGLMSIAITRFAPKSTVDTIARFEAETLESLTLSWFHYYRFDIEPIPDLGPNDFRSVREVGNKTEELLKYRKHDLQRLAAAIDTPLLHLRRLNSMETVALELTSQGRYKEAQQIRQQIMELRRKLLGDEHPDTLTSMNGLSDILSTLELRKKVLGDEHPDTLTSMNGLSDTLVCLGKFQEAEEIYRSALALRKKVLGDEHPDTLMSMNGLEDALLCLEEFQEAEEMYQSALALRKKALGDEHHDTLKSLNGLANALLFLKKHQEAEDIRQSIQPLRKEMLGDEHPNTLTMLTVLAQLLYEKGMWNSELLIRRDLLELNERTMGEMHLNTTTAMRKLEDVLVKLARHGEAEGIYQRRRSIERRRKSLY</sequence>
<name>X0M0S5_FUSOX</name>
<dbReference type="Gene3D" id="1.25.40.10">
    <property type="entry name" value="Tetratricopeptide repeat domain"/>
    <property type="match status" value="3"/>
</dbReference>
<accession>X0M0S5</accession>
<evidence type="ECO:0000313" key="1">
    <source>
        <dbReference type="EMBL" id="EXM14285.1"/>
    </source>
</evidence>
<dbReference type="PANTHER" id="PTHR46082:SF6">
    <property type="entry name" value="AAA+ ATPASE DOMAIN-CONTAINING PROTEIN-RELATED"/>
    <property type="match status" value="1"/>
</dbReference>
<dbReference type="EMBL" id="JH658070">
    <property type="protein sequence ID" value="EXM14285.1"/>
    <property type="molecule type" value="Genomic_DNA"/>
</dbReference>
<organism evidence="1">
    <name type="scientific">Fusarium oxysporum f. sp. vasinfectum 25433</name>
    <dbReference type="NCBI Taxonomy" id="1089449"/>
    <lineage>
        <taxon>Eukaryota</taxon>
        <taxon>Fungi</taxon>
        <taxon>Dikarya</taxon>
        <taxon>Ascomycota</taxon>
        <taxon>Pezizomycotina</taxon>
        <taxon>Sordariomycetes</taxon>
        <taxon>Hypocreomycetidae</taxon>
        <taxon>Hypocreales</taxon>
        <taxon>Nectriaceae</taxon>
        <taxon>Fusarium</taxon>
        <taxon>Fusarium oxysporum species complex</taxon>
    </lineage>
</organism>
<proteinExistence type="predicted"/>
<dbReference type="HOGENOM" id="CLU_492600_0_0_1"/>
<dbReference type="InterPro" id="IPR011990">
    <property type="entry name" value="TPR-like_helical_dom_sf"/>
</dbReference>
<dbReference type="Proteomes" id="UP000030701">
    <property type="component" value="Unassembled WGS sequence"/>
</dbReference>
<evidence type="ECO:0008006" key="2">
    <source>
        <dbReference type="Google" id="ProtNLM"/>
    </source>
</evidence>